<dbReference type="SUPFAM" id="SSF53850">
    <property type="entry name" value="Periplasmic binding protein-like II"/>
    <property type="match status" value="1"/>
</dbReference>
<feature type="chain" id="PRO_5039343666" evidence="1">
    <location>
        <begin position="24"/>
        <end position="430"/>
    </location>
</feature>
<dbReference type="PATRIC" id="fig|29343.3.peg.80"/>
<dbReference type="InterPro" id="IPR050490">
    <property type="entry name" value="Bact_solute-bd_prot1"/>
</dbReference>
<dbReference type="Proteomes" id="UP000032431">
    <property type="component" value="Chromosome I"/>
</dbReference>
<evidence type="ECO:0000256" key="1">
    <source>
        <dbReference type="SAM" id="SignalP"/>
    </source>
</evidence>
<gene>
    <name evidence="2" type="ORF">CCDG5_0073</name>
</gene>
<proteinExistence type="predicted"/>
<dbReference type="HOGENOM" id="CLU_031285_12_0_9"/>
<evidence type="ECO:0000313" key="3">
    <source>
        <dbReference type="Proteomes" id="UP000032431"/>
    </source>
</evidence>
<keyword evidence="3" id="KW-1185">Reference proteome</keyword>
<dbReference type="PANTHER" id="PTHR43649">
    <property type="entry name" value="ARABINOSE-BINDING PROTEIN-RELATED"/>
    <property type="match status" value="1"/>
</dbReference>
<dbReference type="AlphaFoldDB" id="A0A078KL75"/>
<evidence type="ECO:0000313" key="2">
    <source>
        <dbReference type="EMBL" id="CDZ23223.1"/>
    </source>
</evidence>
<dbReference type="PROSITE" id="PS51257">
    <property type="entry name" value="PROKAR_LIPOPROTEIN"/>
    <property type="match status" value="1"/>
</dbReference>
<keyword evidence="1" id="KW-0732">Signal</keyword>
<dbReference type="EMBL" id="LM995447">
    <property type="protein sequence ID" value="CDZ23223.1"/>
    <property type="molecule type" value="Genomic_DNA"/>
</dbReference>
<reference evidence="3" key="1">
    <citation type="submission" date="2014-07" db="EMBL/GenBank/DDBJ databases">
        <authorList>
            <person name="Wibberg D."/>
        </authorList>
    </citation>
    <scope>NUCLEOTIDE SEQUENCE [LARGE SCALE GENOMIC DNA]</scope>
    <source>
        <strain evidence="3">DG5</strain>
    </source>
</reference>
<dbReference type="Gene3D" id="3.40.190.10">
    <property type="entry name" value="Periplasmic binding protein-like II"/>
    <property type="match status" value="2"/>
</dbReference>
<sequence>MKRFVKKAGALLLVAAMAVGITACKSSDKKAESSQSGKVTLTYWNIFTTEPQKSMAANIIKKWNDDNPDIQIQASSTENDAYKTKIKTAISANEAPDIIYSWTQGFMQPFVEANKLLALDDYLNDGTKDKMLPGALDTVTFNGKVYGLPYQQQAGALYVNTELFKKYNVKIPTTFDELLTAVKTFRSKNITPMALGEKDEWPGMWYYDMIALRTAGADLCTKALTGQASFEDKAFADAADKLLELVKAGAFDPGVMGLTRDESNAQFTQGNIAMYFGGNFEAAQYDADNSAVKGKIEAVPFPVVSGGKGDPKEYIGGGSDCLLIAANTKHKDEAVKAAKYLAQNLSSQGYLIGAGLPMWKYDDIDESKIDPLTQQIMKNIVNGSTGCVPAWDIFLTGDKAQVHKDLVARIFGKTITGEEFAKQMQAQVNG</sequence>
<protein>
    <submittedName>
        <fullName evidence="2">Extracellular solute-binding protein</fullName>
    </submittedName>
</protein>
<dbReference type="KEGG" id="ccel:CCDG5_0073"/>
<feature type="signal peptide" evidence="1">
    <location>
        <begin position="1"/>
        <end position="23"/>
    </location>
</feature>
<dbReference type="Pfam" id="PF01547">
    <property type="entry name" value="SBP_bac_1"/>
    <property type="match status" value="1"/>
</dbReference>
<dbReference type="InterPro" id="IPR006059">
    <property type="entry name" value="SBP"/>
</dbReference>
<dbReference type="OrthoDB" id="1824059at2"/>
<dbReference type="CDD" id="cd14749">
    <property type="entry name" value="PBP2_XBP1_like"/>
    <property type="match status" value="1"/>
</dbReference>
<dbReference type="PANTHER" id="PTHR43649:SF14">
    <property type="entry name" value="BLR3389 PROTEIN"/>
    <property type="match status" value="1"/>
</dbReference>
<accession>A0A078KL75</accession>
<dbReference type="STRING" id="29343.CCDG5_0073"/>
<name>A0A078KL75_9FIRM</name>
<organism evidence="2 3">
    <name type="scientific">[Clostridium] cellulosi</name>
    <dbReference type="NCBI Taxonomy" id="29343"/>
    <lineage>
        <taxon>Bacteria</taxon>
        <taxon>Bacillati</taxon>
        <taxon>Bacillota</taxon>
        <taxon>Clostridia</taxon>
        <taxon>Eubacteriales</taxon>
        <taxon>Oscillospiraceae</taxon>
        <taxon>Oscillospiraceae incertae sedis</taxon>
    </lineage>
</organism>